<dbReference type="GO" id="GO:0098794">
    <property type="term" value="C:postsynapse"/>
    <property type="evidence" value="ECO:0007669"/>
    <property type="project" value="GOC"/>
</dbReference>
<evidence type="ECO:0000256" key="5">
    <source>
        <dbReference type="ARBA" id="ARBA00022989"/>
    </source>
</evidence>
<feature type="transmembrane region" description="Helical" evidence="11">
    <location>
        <begin position="44"/>
        <end position="63"/>
    </location>
</feature>
<dbReference type="GO" id="GO:0012505">
    <property type="term" value="C:endomembrane system"/>
    <property type="evidence" value="ECO:0007669"/>
    <property type="project" value="UniProtKB-SubCell"/>
</dbReference>
<protein>
    <recommendedName>
        <fullName evidence="14">P2X purinoceptor</fullName>
    </recommendedName>
</protein>
<keyword evidence="7 11" id="KW-0472">Membrane</keyword>
<dbReference type="GO" id="GO:0070588">
    <property type="term" value="P:calcium ion transmembrane transport"/>
    <property type="evidence" value="ECO:0007669"/>
    <property type="project" value="TreeGrafter"/>
</dbReference>
<dbReference type="NCBIfam" id="TIGR00863">
    <property type="entry name" value="P2X"/>
    <property type="match status" value="1"/>
</dbReference>
<keyword evidence="8" id="KW-1071">Ligand-gated ion channel</keyword>
<comment type="caution">
    <text evidence="12">The sequence shown here is derived from an EMBL/GenBank/DDBJ whole genome shotgun (WGS) entry which is preliminary data.</text>
</comment>
<keyword evidence="5 11" id="KW-1133">Transmembrane helix</keyword>
<name>A0A813X709_9BILA</name>
<gene>
    <name evidence="12" type="ORF">JYZ213_LOCUS8680</name>
</gene>
<feature type="compositionally biased region" description="Polar residues" evidence="10">
    <location>
        <begin position="445"/>
        <end position="457"/>
    </location>
</feature>
<evidence type="ECO:0000256" key="3">
    <source>
        <dbReference type="ARBA" id="ARBA00022448"/>
    </source>
</evidence>
<feature type="compositionally biased region" description="Polar residues" evidence="10">
    <location>
        <begin position="424"/>
        <end position="433"/>
    </location>
</feature>
<keyword evidence="6" id="KW-0406">Ion transport</keyword>
<dbReference type="Gene3D" id="2.60.490.10">
    <property type="entry name" value="atp-gated p2x4 ion channel domain"/>
    <property type="match status" value="1"/>
</dbReference>
<comment type="subcellular location">
    <subcellularLocation>
        <location evidence="1">Endomembrane system</location>
    </subcellularLocation>
</comment>
<dbReference type="Gene3D" id="1.10.287.940">
    <property type="entry name" value="atp-gated p2x4 ion channel"/>
    <property type="match status" value="1"/>
</dbReference>
<dbReference type="AlphaFoldDB" id="A0A813X709"/>
<dbReference type="PRINTS" id="PR01307">
    <property type="entry name" value="P2XRECEPTOR"/>
</dbReference>
<comment type="similarity">
    <text evidence="2">Belongs to the P2X receptor family.</text>
</comment>
<proteinExistence type="inferred from homology"/>
<organism evidence="12 13">
    <name type="scientific">Adineta steineri</name>
    <dbReference type="NCBI Taxonomy" id="433720"/>
    <lineage>
        <taxon>Eukaryota</taxon>
        <taxon>Metazoa</taxon>
        <taxon>Spiralia</taxon>
        <taxon>Gnathifera</taxon>
        <taxon>Rotifera</taxon>
        <taxon>Eurotatoria</taxon>
        <taxon>Bdelloidea</taxon>
        <taxon>Adinetida</taxon>
        <taxon>Adinetidae</taxon>
        <taxon>Adineta</taxon>
    </lineage>
</organism>
<evidence type="ECO:0000256" key="10">
    <source>
        <dbReference type="SAM" id="MobiDB-lite"/>
    </source>
</evidence>
<evidence type="ECO:0000313" key="12">
    <source>
        <dbReference type="EMBL" id="CAF0865807.1"/>
    </source>
</evidence>
<evidence type="ECO:0000256" key="9">
    <source>
        <dbReference type="ARBA" id="ARBA00023303"/>
    </source>
</evidence>
<evidence type="ECO:0008006" key="14">
    <source>
        <dbReference type="Google" id="ProtNLM"/>
    </source>
</evidence>
<dbReference type="InterPro" id="IPR001429">
    <property type="entry name" value="P2X_purnocptor"/>
</dbReference>
<dbReference type="GO" id="GO:0001614">
    <property type="term" value="F:purinergic nucleotide receptor activity"/>
    <property type="evidence" value="ECO:0007669"/>
    <property type="project" value="InterPro"/>
</dbReference>
<dbReference type="GO" id="GO:0033198">
    <property type="term" value="P:response to ATP"/>
    <property type="evidence" value="ECO:0007669"/>
    <property type="project" value="InterPro"/>
</dbReference>
<dbReference type="GO" id="GO:0004931">
    <property type="term" value="F:extracellularly ATP-gated monoatomic cation channel activity"/>
    <property type="evidence" value="ECO:0007669"/>
    <property type="project" value="InterPro"/>
</dbReference>
<dbReference type="Pfam" id="PF00864">
    <property type="entry name" value="P2X_receptor"/>
    <property type="match status" value="1"/>
</dbReference>
<dbReference type="EMBL" id="CAJNOG010000060">
    <property type="protein sequence ID" value="CAF0865807.1"/>
    <property type="molecule type" value="Genomic_DNA"/>
</dbReference>
<keyword evidence="9" id="KW-0407">Ion channel</keyword>
<dbReference type="Proteomes" id="UP000663845">
    <property type="component" value="Unassembled WGS sequence"/>
</dbReference>
<evidence type="ECO:0000256" key="4">
    <source>
        <dbReference type="ARBA" id="ARBA00022692"/>
    </source>
</evidence>
<dbReference type="GO" id="GO:0005886">
    <property type="term" value="C:plasma membrane"/>
    <property type="evidence" value="ECO:0007669"/>
    <property type="project" value="InterPro"/>
</dbReference>
<evidence type="ECO:0000313" key="13">
    <source>
        <dbReference type="Proteomes" id="UP000663845"/>
    </source>
</evidence>
<evidence type="ECO:0000256" key="6">
    <source>
        <dbReference type="ARBA" id="ARBA00023065"/>
    </source>
</evidence>
<dbReference type="InterPro" id="IPR059116">
    <property type="entry name" value="P2X_receptor"/>
</dbReference>
<dbReference type="PANTHER" id="PTHR10125">
    <property type="entry name" value="P2X PURINOCEPTOR"/>
    <property type="match status" value="1"/>
</dbReference>
<accession>A0A813X709</accession>
<sequence length="483" mass="55434">MNPVPSSNQRFNVRSFLKQLIVGFMTEYETPKIVMVHSYSITTLLRFIQTILLLYSLCYLLIYRKGYQHQDTSLISSITIKVKGLGYIDTPNNNSYVFDGTDYIIPSSENNAVFIMTNFIETDQSRSTCLESASFKPAKCRNDGDCQNKPYMPDINGRWTGRCSLTSKIDMSNITTNISQQPYGLCEIQGWCPVEDDRKKSTVIREIPHFTIFIKNFIEFPTFNVKHKNMAGNLKPCVFHPKKNTDCPIFGLDYILEEAEKNETERQLMLLYGGVISVKLDWDCNLDRNIKLCKPVYTFDRLDTPFHEERFSIGFNFRFASHWKDNETYLRLLRKAYGLRFIVSVSGKAGKFDFITLTLNTGSLVGIFGLATFLCDYILLNLSEKASMYREQIFHRVNPKETRVDSAFELLKKQAQDKTLIMENPNTNEQHMTPSFRISEPPPSENLSNATSTSFSSVPVNQNSMTLVQPYIGLTNMMKQGTK</sequence>
<feature type="region of interest" description="Disordered" evidence="10">
    <location>
        <begin position="423"/>
        <end position="457"/>
    </location>
</feature>
<evidence type="ECO:0000256" key="7">
    <source>
        <dbReference type="ARBA" id="ARBA00023136"/>
    </source>
</evidence>
<evidence type="ECO:0000256" key="1">
    <source>
        <dbReference type="ARBA" id="ARBA00004308"/>
    </source>
</evidence>
<keyword evidence="3" id="KW-0813">Transport</keyword>
<evidence type="ECO:0000256" key="2">
    <source>
        <dbReference type="ARBA" id="ARBA00009848"/>
    </source>
</evidence>
<feature type="transmembrane region" description="Helical" evidence="11">
    <location>
        <begin position="354"/>
        <end position="380"/>
    </location>
</feature>
<evidence type="ECO:0000256" key="11">
    <source>
        <dbReference type="SAM" id="Phobius"/>
    </source>
</evidence>
<reference evidence="12" key="1">
    <citation type="submission" date="2021-02" db="EMBL/GenBank/DDBJ databases">
        <authorList>
            <person name="Nowell W R."/>
        </authorList>
    </citation>
    <scope>NUCLEOTIDE SEQUENCE</scope>
</reference>
<evidence type="ECO:0000256" key="8">
    <source>
        <dbReference type="ARBA" id="ARBA00023286"/>
    </source>
</evidence>
<keyword evidence="4 11" id="KW-0812">Transmembrane</keyword>
<dbReference type="InterPro" id="IPR027309">
    <property type="entry name" value="P2X_extracellular_dom_sf"/>
</dbReference>
<dbReference type="PANTHER" id="PTHR10125:SF31">
    <property type="entry name" value="P2X RECEPTOR E"/>
    <property type="match status" value="1"/>
</dbReference>